<dbReference type="NCBIfam" id="NF007992">
    <property type="entry name" value="PRK10719.1-3"/>
    <property type="match status" value="1"/>
</dbReference>
<dbReference type="EMBL" id="JAJEKE010000006">
    <property type="protein sequence ID" value="MCQ1529564.1"/>
    <property type="molecule type" value="Genomic_DNA"/>
</dbReference>
<evidence type="ECO:0000313" key="1">
    <source>
        <dbReference type="EMBL" id="MCQ1529564.1"/>
    </source>
</evidence>
<dbReference type="SUPFAM" id="SSF53067">
    <property type="entry name" value="Actin-like ATPase domain"/>
    <property type="match status" value="1"/>
</dbReference>
<keyword evidence="2" id="KW-1185">Reference proteome</keyword>
<dbReference type="Gene3D" id="3.30.420.40">
    <property type="match status" value="1"/>
</dbReference>
<comment type="caution">
    <text evidence="1">The sequence shown here is derived from an EMBL/GenBank/DDBJ whole genome shotgun (WGS) entry which is preliminary data.</text>
</comment>
<dbReference type="PANTHER" id="PTHR32432">
    <property type="entry name" value="CELL DIVISION PROTEIN FTSA-RELATED"/>
    <property type="match status" value="1"/>
</dbReference>
<organism evidence="1 2">
    <name type="scientific">Lutispora saccharofermentans</name>
    <dbReference type="NCBI Taxonomy" id="3024236"/>
    <lineage>
        <taxon>Bacteria</taxon>
        <taxon>Bacillati</taxon>
        <taxon>Bacillota</taxon>
        <taxon>Clostridia</taxon>
        <taxon>Lutisporales</taxon>
        <taxon>Lutisporaceae</taxon>
        <taxon>Lutispora</taxon>
    </lineage>
</organism>
<gene>
    <name evidence="1" type="primary">eutA</name>
    <name evidence="1" type="ORF">LJD61_08360</name>
</gene>
<dbReference type="Pfam" id="PF06277">
    <property type="entry name" value="EutA"/>
    <property type="match status" value="1"/>
</dbReference>
<proteinExistence type="predicted"/>
<dbReference type="Proteomes" id="UP001651880">
    <property type="component" value="Unassembled WGS sequence"/>
</dbReference>
<sequence length="477" mass="51325">MKEEILSVGIDIGTSTTQLVFSSILIENTASDFSVPRIEIKEKKIIYESKIYFTPLINYETIDAARVRAIIENEYEKAGLSPGQISTGAVIITGETARKENASSVLESLAGLAGEFVVATAGPDLEAIIAGKGAGTERLSRDEGCVAANLDIGGGTTNVAVFKDGEVIDTACLDIGGRLLRLSKNTQVVEYIAPKIKKLAEGARISIRENQSVTVGTAEAVCAEMTKTLEEVLGLAPKSKALEMMLTGRDLRRSYAIDYITFSGGVADHIYNPGDGEIFKFDDIGILLGKAIRKSSIPQRIKMKKPYETIRATVVGAGAHTVEISGSTITYTKKCFPLKNIPILKASHEDGPEITERLAESISQKLELYDLQSGGQQVALALKGVKNPAFSQLVTIAESIIRGMGKHLGTQEYLIIVVENDMAKALGQTLYSKLRGEKHVVCIDGISVENGDYIDIGKPLGDGRVVPVVIKTLIFNF</sequence>
<dbReference type="RefSeq" id="WP_255227079.1">
    <property type="nucleotide sequence ID" value="NZ_JAJEKE010000006.1"/>
</dbReference>
<protein>
    <submittedName>
        <fullName evidence="1">Ethanolamine ammonia-lyase reactivating factor EutA</fullName>
    </submittedName>
</protein>
<dbReference type="InterPro" id="IPR043129">
    <property type="entry name" value="ATPase_NBD"/>
</dbReference>
<accession>A0ABT1NG39</accession>
<name>A0ABT1NG39_9FIRM</name>
<dbReference type="PIRSF" id="PIRSF012293">
    <property type="entry name" value="EutA"/>
    <property type="match status" value="1"/>
</dbReference>
<evidence type="ECO:0000313" key="2">
    <source>
        <dbReference type="Proteomes" id="UP001651880"/>
    </source>
</evidence>
<dbReference type="PANTHER" id="PTHR32432:SF13">
    <property type="entry name" value="ETHANOLAMINE AMMONIA-LYASE REACTIVASE EUTA"/>
    <property type="match status" value="1"/>
</dbReference>
<dbReference type="InterPro" id="IPR009377">
    <property type="entry name" value="EutA"/>
</dbReference>
<dbReference type="InterPro" id="IPR050696">
    <property type="entry name" value="FtsA/MreB"/>
</dbReference>
<reference evidence="1 2" key="1">
    <citation type="submission" date="2021-10" db="EMBL/GenBank/DDBJ databases">
        <title>Lutispora strain m25 sp. nov., a thermophilic, non-spore-forming bacterium isolated from a lab-scale methanogenic bioreactor digesting anaerobic sludge.</title>
        <authorList>
            <person name="El Houari A."/>
            <person name="Mcdonald J."/>
        </authorList>
    </citation>
    <scope>NUCLEOTIDE SEQUENCE [LARGE SCALE GENOMIC DNA]</scope>
    <source>
        <strain evidence="2">m25</strain>
    </source>
</reference>